<evidence type="ECO:0000313" key="3">
    <source>
        <dbReference type="Proteomes" id="UP000593952"/>
    </source>
</evidence>
<keyword evidence="1" id="KW-1133">Transmembrane helix</keyword>
<feature type="transmembrane region" description="Helical" evidence="1">
    <location>
        <begin position="6"/>
        <end position="31"/>
    </location>
</feature>
<keyword evidence="1" id="KW-0812">Transmembrane</keyword>
<keyword evidence="3" id="KW-1185">Reference proteome</keyword>
<proteinExistence type="predicted"/>
<reference evidence="2 3" key="1">
    <citation type="submission" date="2020-07" db="EMBL/GenBank/DDBJ databases">
        <title>Complete genome sequence of Burkholderia gladioli phage Maja.</title>
        <authorList>
            <person name="Yu Z."/>
            <person name="Yao G.W."/>
            <person name="Guadalupe Vizoso-Pinto M."/>
            <person name="Sun L."/>
            <person name="Le T."/>
            <person name="Gonzalez C."/>
            <person name="Young R."/>
            <person name="Liu M."/>
        </authorList>
    </citation>
    <scope>NUCLEOTIDE SEQUENCE [LARGE SCALE GENOMIC DNA]</scope>
</reference>
<dbReference type="EMBL" id="MT708549">
    <property type="protein sequence ID" value="QOV06315.1"/>
    <property type="molecule type" value="Genomic_DNA"/>
</dbReference>
<gene>
    <name evidence="2" type="ORF">CPT_Maja_095</name>
</gene>
<organism evidence="2 3">
    <name type="scientific">Burkholderia phage Maja</name>
    <dbReference type="NCBI Taxonomy" id="2767571"/>
    <lineage>
        <taxon>Viruses</taxon>
        <taxon>Duplodnaviria</taxon>
        <taxon>Heunggongvirae</taxon>
        <taxon>Uroviricota</taxon>
        <taxon>Caudoviricetes</taxon>
        <taxon>Lindbergviridae</taxon>
        <taxon>Gladiolivirus</taxon>
        <taxon>Gladiolivirus maja</taxon>
    </lineage>
</organism>
<protein>
    <submittedName>
        <fullName evidence="2">Uncharacterized protein</fullName>
    </submittedName>
</protein>
<sequence>MVSATVFILAVVAAFLAGAIAGVAGIIWWGLSEIL</sequence>
<dbReference type="Proteomes" id="UP000593952">
    <property type="component" value="Segment"/>
</dbReference>
<keyword evidence="1" id="KW-0472">Membrane</keyword>
<evidence type="ECO:0000313" key="2">
    <source>
        <dbReference type="EMBL" id="QOV06315.1"/>
    </source>
</evidence>
<evidence type="ECO:0000256" key="1">
    <source>
        <dbReference type="SAM" id="Phobius"/>
    </source>
</evidence>
<name>A0A7S6U3P6_9CAUD</name>
<accession>A0A7S6U3P6</accession>